<feature type="compositionally biased region" description="Basic and acidic residues" evidence="1">
    <location>
        <begin position="1"/>
        <end position="13"/>
    </location>
</feature>
<accession>A0A6D2HXG5</accession>
<sequence length="103" mass="11890">MLLMSKEKSEETGKSGGETSGIEVLRADDVVREPRRVMFLLITIEIKSVLKRKKKFVRFAKLGGMTKDLSHRRIKRENQRLIEVKMKEKKGRQGSCELSELTL</sequence>
<feature type="region of interest" description="Disordered" evidence="1">
    <location>
        <begin position="1"/>
        <end position="20"/>
    </location>
</feature>
<protein>
    <submittedName>
        <fullName evidence="2">Uncharacterized protein</fullName>
    </submittedName>
</protein>
<organism evidence="2 3">
    <name type="scientific">Microthlaspi erraticum</name>
    <dbReference type="NCBI Taxonomy" id="1685480"/>
    <lineage>
        <taxon>Eukaryota</taxon>
        <taxon>Viridiplantae</taxon>
        <taxon>Streptophyta</taxon>
        <taxon>Embryophyta</taxon>
        <taxon>Tracheophyta</taxon>
        <taxon>Spermatophyta</taxon>
        <taxon>Magnoliopsida</taxon>
        <taxon>eudicotyledons</taxon>
        <taxon>Gunneridae</taxon>
        <taxon>Pentapetalae</taxon>
        <taxon>rosids</taxon>
        <taxon>malvids</taxon>
        <taxon>Brassicales</taxon>
        <taxon>Brassicaceae</taxon>
        <taxon>Coluteocarpeae</taxon>
        <taxon>Microthlaspi</taxon>
    </lineage>
</organism>
<reference evidence="2" key="1">
    <citation type="submission" date="2020-01" db="EMBL/GenBank/DDBJ databases">
        <authorList>
            <person name="Mishra B."/>
        </authorList>
    </citation>
    <scope>NUCLEOTIDE SEQUENCE [LARGE SCALE GENOMIC DNA]</scope>
</reference>
<evidence type="ECO:0000313" key="2">
    <source>
        <dbReference type="EMBL" id="CAA7017766.1"/>
    </source>
</evidence>
<gene>
    <name evidence="2" type="ORF">MERR_LOCUS5001</name>
</gene>
<dbReference type="EMBL" id="CACVBM020000333">
    <property type="protein sequence ID" value="CAA7017766.1"/>
    <property type="molecule type" value="Genomic_DNA"/>
</dbReference>
<dbReference type="AlphaFoldDB" id="A0A6D2HXG5"/>
<proteinExistence type="predicted"/>
<name>A0A6D2HXG5_9BRAS</name>
<comment type="caution">
    <text evidence="2">The sequence shown here is derived from an EMBL/GenBank/DDBJ whole genome shotgun (WGS) entry which is preliminary data.</text>
</comment>
<keyword evidence="3" id="KW-1185">Reference proteome</keyword>
<evidence type="ECO:0000256" key="1">
    <source>
        <dbReference type="SAM" id="MobiDB-lite"/>
    </source>
</evidence>
<evidence type="ECO:0000313" key="3">
    <source>
        <dbReference type="Proteomes" id="UP000467841"/>
    </source>
</evidence>
<dbReference type="Proteomes" id="UP000467841">
    <property type="component" value="Unassembled WGS sequence"/>
</dbReference>